<evidence type="ECO:0000313" key="3">
    <source>
        <dbReference type="EMBL" id="RAX08608.1"/>
    </source>
</evidence>
<evidence type="ECO:0000259" key="2">
    <source>
        <dbReference type="PROSITE" id="PS50995"/>
    </source>
</evidence>
<evidence type="ECO:0000313" key="4">
    <source>
        <dbReference type="Proteomes" id="UP000250919"/>
    </source>
</evidence>
<evidence type="ECO:0000256" key="1">
    <source>
        <dbReference type="SAM" id="MobiDB-lite"/>
    </source>
</evidence>
<feature type="compositionally biased region" description="Polar residues" evidence="1">
    <location>
        <begin position="153"/>
        <end position="166"/>
    </location>
</feature>
<feature type="region of interest" description="Disordered" evidence="1">
    <location>
        <begin position="150"/>
        <end position="174"/>
    </location>
</feature>
<feature type="domain" description="HTH marR-type" evidence="2">
    <location>
        <begin position="13"/>
        <end position="150"/>
    </location>
</feature>
<dbReference type="Proteomes" id="UP000250919">
    <property type="component" value="Unassembled WGS sequence"/>
</dbReference>
<accession>A0A329X030</accession>
<dbReference type="InterPro" id="IPR000835">
    <property type="entry name" value="HTH_MarR-typ"/>
</dbReference>
<gene>
    <name evidence="3" type="ORF">CKY02_18725</name>
</gene>
<dbReference type="InterPro" id="IPR036390">
    <property type="entry name" value="WH_DNA-bd_sf"/>
</dbReference>
<dbReference type="Pfam" id="PF12802">
    <property type="entry name" value="MarR_2"/>
    <property type="match status" value="1"/>
</dbReference>
<sequence>MVSTEKTSAFEVFTEITLAVFRLNALLLSKGDQLVAPLGITSARWQVLGAIAHAPHPLTAPQIAAAMGITRQGVQKQLNLGLSSGMVKTITNPRHERSPLYQLTELGWRTFDAAISLEAEWVGSLVQSSDPNELKVTLNTLISLETKLEESPVPNTRHSATDSFVNNDKELPNS</sequence>
<dbReference type="SMART" id="SM00347">
    <property type="entry name" value="HTH_MARR"/>
    <property type="match status" value="1"/>
</dbReference>
<dbReference type="Gene3D" id="1.10.10.10">
    <property type="entry name" value="Winged helix-like DNA-binding domain superfamily/Winged helix DNA-binding domain"/>
    <property type="match status" value="1"/>
</dbReference>
<protein>
    <submittedName>
        <fullName evidence="3">MarR family transcriptional regulator</fullName>
    </submittedName>
</protein>
<comment type="caution">
    <text evidence="3">The sequence shown here is derived from an EMBL/GenBank/DDBJ whole genome shotgun (WGS) entry which is preliminary data.</text>
</comment>
<reference evidence="3 4" key="1">
    <citation type="journal article" date="2018" name="Int. J. Syst. Evol. Microbiol.">
        <title>Whole-genome-based revisit of Photorhabdus phylogeny: proposal for the elevation of most Photorhabdus subspecies to the species level and description of one novel species Photorhabdus bodei sp. nov., and one novel subspecies Photorhabdus laumondii subsp. clarkei subsp. nov.</title>
        <authorList>
            <person name="Machado R.A.R."/>
            <person name="Wuthrich D."/>
            <person name="Kuhnert P."/>
            <person name="Arce C.C.M."/>
            <person name="Thonen L."/>
            <person name="Ruiz C."/>
            <person name="Zhang X."/>
            <person name="Robert C.A.M."/>
            <person name="Karimi J."/>
            <person name="Kamali S."/>
            <person name="Ma J."/>
            <person name="Bruggmann R."/>
            <person name="Erb M."/>
        </authorList>
    </citation>
    <scope>NUCLEOTIDE SEQUENCE [LARGE SCALE GENOMIC DNA]</scope>
    <source>
        <strain evidence="3 4">LJ24-63</strain>
    </source>
</reference>
<organism evidence="3 4">
    <name type="scientific">Photorhabdus bodei</name>
    <dbReference type="NCBI Taxonomy" id="2029681"/>
    <lineage>
        <taxon>Bacteria</taxon>
        <taxon>Pseudomonadati</taxon>
        <taxon>Pseudomonadota</taxon>
        <taxon>Gammaproteobacteria</taxon>
        <taxon>Enterobacterales</taxon>
        <taxon>Morganellaceae</taxon>
        <taxon>Photorhabdus</taxon>
    </lineage>
</organism>
<dbReference type="AlphaFoldDB" id="A0A329X030"/>
<dbReference type="PROSITE" id="PS50995">
    <property type="entry name" value="HTH_MARR_2"/>
    <property type="match status" value="1"/>
</dbReference>
<dbReference type="EMBL" id="NSCM01000045">
    <property type="protein sequence ID" value="RAX08608.1"/>
    <property type="molecule type" value="Genomic_DNA"/>
</dbReference>
<name>A0A329X030_9GAMM</name>
<proteinExistence type="predicted"/>
<dbReference type="InterPro" id="IPR036388">
    <property type="entry name" value="WH-like_DNA-bd_sf"/>
</dbReference>
<dbReference type="GO" id="GO:0003700">
    <property type="term" value="F:DNA-binding transcription factor activity"/>
    <property type="evidence" value="ECO:0007669"/>
    <property type="project" value="InterPro"/>
</dbReference>
<dbReference type="SUPFAM" id="SSF46785">
    <property type="entry name" value="Winged helix' DNA-binding domain"/>
    <property type="match status" value="1"/>
</dbReference>